<name>A0AA40CSM1_9PEZI</name>
<gene>
    <name evidence="1" type="ORF">B0T16DRAFT_389959</name>
</gene>
<proteinExistence type="predicted"/>
<protein>
    <submittedName>
        <fullName evidence="1">Uncharacterized protein</fullName>
    </submittedName>
</protein>
<dbReference type="AlphaFoldDB" id="A0AA40CSM1"/>
<evidence type="ECO:0000313" key="2">
    <source>
        <dbReference type="Proteomes" id="UP001174936"/>
    </source>
</evidence>
<accession>A0AA40CSM1</accession>
<dbReference type="Proteomes" id="UP001174936">
    <property type="component" value="Unassembled WGS sequence"/>
</dbReference>
<reference evidence="1" key="1">
    <citation type="submission" date="2023-06" db="EMBL/GenBank/DDBJ databases">
        <title>Genome-scale phylogeny and comparative genomics of the fungal order Sordariales.</title>
        <authorList>
            <consortium name="Lawrence Berkeley National Laboratory"/>
            <person name="Hensen N."/>
            <person name="Bonometti L."/>
            <person name="Westerberg I."/>
            <person name="Brannstrom I.O."/>
            <person name="Guillou S."/>
            <person name="Cros-Aarteil S."/>
            <person name="Calhoun S."/>
            <person name="Haridas S."/>
            <person name="Kuo A."/>
            <person name="Mondo S."/>
            <person name="Pangilinan J."/>
            <person name="Riley R."/>
            <person name="Labutti K."/>
            <person name="Andreopoulos B."/>
            <person name="Lipzen A."/>
            <person name="Chen C."/>
            <person name="Yanf M."/>
            <person name="Daum C."/>
            <person name="Ng V."/>
            <person name="Clum A."/>
            <person name="Steindorff A."/>
            <person name="Ohm R."/>
            <person name="Martin F."/>
            <person name="Silar P."/>
            <person name="Natvig D."/>
            <person name="Lalanne C."/>
            <person name="Gautier V."/>
            <person name="Ament-Velasquez S.L."/>
            <person name="Kruys A."/>
            <person name="Hutchinson M.I."/>
            <person name="Powell A.J."/>
            <person name="Barry K."/>
            <person name="Miller A.N."/>
            <person name="Grigoriev I.V."/>
            <person name="Debuchy R."/>
            <person name="Gladieux P."/>
            <person name="Thoren M.H."/>
            <person name="Johannesson H."/>
        </authorList>
    </citation>
    <scope>NUCLEOTIDE SEQUENCE</scope>
    <source>
        <strain evidence="1">SMH2532-1</strain>
    </source>
</reference>
<comment type="caution">
    <text evidence="1">The sequence shown here is derived from an EMBL/GenBank/DDBJ whole genome shotgun (WGS) entry which is preliminary data.</text>
</comment>
<keyword evidence="2" id="KW-1185">Reference proteome</keyword>
<evidence type="ECO:0000313" key="1">
    <source>
        <dbReference type="EMBL" id="KAK0650016.1"/>
    </source>
</evidence>
<dbReference type="EMBL" id="JAULSV010000003">
    <property type="protein sequence ID" value="KAK0650016.1"/>
    <property type="molecule type" value="Genomic_DNA"/>
</dbReference>
<sequence length="150" mass="16099">MEGMDVHLYEAEDGGFVACQGKHGHVSLGPMGLKAATFVDAHHSIGMAGSSNASLSFNHGTSAIEDTVARQHAVVLAGLPQNPHGDDSPFFDLNLGPVHVKGWVDITAKLVVVEVRVLGLKVGRFRFSFDHGLKIVIRLLVLKSLVQLLR</sequence>
<organism evidence="1 2">
    <name type="scientific">Cercophora newfieldiana</name>
    <dbReference type="NCBI Taxonomy" id="92897"/>
    <lineage>
        <taxon>Eukaryota</taxon>
        <taxon>Fungi</taxon>
        <taxon>Dikarya</taxon>
        <taxon>Ascomycota</taxon>
        <taxon>Pezizomycotina</taxon>
        <taxon>Sordariomycetes</taxon>
        <taxon>Sordariomycetidae</taxon>
        <taxon>Sordariales</taxon>
        <taxon>Lasiosphaeriaceae</taxon>
        <taxon>Cercophora</taxon>
    </lineage>
</organism>